<evidence type="ECO:0000256" key="3">
    <source>
        <dbReference type="ARBA" id="ARBA00020392"/>
    </source>
</evidence>
<name>A0A9X1YEX6_9BURK</name>
<dbReference type="AlphaFoldDB" id="A0A9X1YEX6"/>
<sequence length="151" mass="17502">MKRLALLKTLLEREQKRRDEQMAAVRNAVANAEAQQQQADGLTGYRSEYCRKWSAQFQQAAQMEILRSYHGFLSRLDQAITQQAPVVEHARRMVDAQRQRLVEREIRVATVERLIQRREALLAKVADRRDQKNLDELAQRLSATRAQAGMS</sequence>
<proteinExistence type="inferred from homology"/>
<evidence type="ECO:0000256" key="5">
    <source>
        <dbReference type="ARBA" id="ARBA00022475"/>
    </source>
</evidence>
<dbReference type="InterPro" id="IPR052570">
    <property type="entry name" value="FliJ"/>
</dbReference>
<evidence type="ECO:0000313" key="12">
    <source>
        <dbReference type="Proteomes" id="UP001139353"/>
    </source>
</evidence>
<dbReference type="EMBL" id="JAJLJH010000001">
    <property type="protein sequence ID" value="MCK9684686.1"/>
    <property type="molecule type" value="Genomic_DNA"/>
</dbReference>
<keyword evidence="9" id="KW-0472">Membrane</keyword>
<evidence type="ECO:0000256" key="2">
    <source>
        <dbReference type="ARBA" id="ARBA00010004"/>
    </source>
</evidence>
<dbReference type="GO" id="GO:0009288">
    <property type="term" value="C:bacterial-type flagellum"/>
    <property type="evidence" value="ECO:0007669"/>
    <property type="project" value="InterPro"/>
</dbReference>
<keyword evidence="4" id="KW-0813">Transport</keyword>
<dbReference type="GO" id="GO:0006935">
    <property type="term" value="P:chemotaxis"/>
    <property type="evidence" value="ECO:0007669"/>
    <property type="project" value="UniProtKB-KW"/>
</dbReference>
<evidence type="ECO:0000256" key="8">
    <source>
        <dbReference type="ARBA" id="ARBA00022927"/>
    </source>
</evidence>
<evidence type="ECO:0000256" key="4">
    <source>
        <dbReference type="ARBA" id="ARBA00022448"/>
    </source>
</evidence>
<dbReference type="GO" id="GO:0005886">
    <property type="term" value="C:plasma membrane"/>
    <property type="evidence" value="ECO:0007669"/>
    <property type="project" value="UniProtKB-SubCell"/>
</dbReference>
<dbReference type="RefSeq" id="WP_275680713.1">
    <property type="nucleotide sequence ID" value="NZ_JAJLJH010000001.1"/>
</dbReference>
<evidence type="ECO:0000256" key="7">
    <source>
        <dbReference type="ARBA" id="ARBA00022795"/>
    </source>
</evidence>
<evidence type="ECO:0000256" key="6">
    <source>
        <dbReference type="ARBA" id="ARBA00022500"/>
    </source>
</evidence>
<keyword evidence="6" id="KW-0145">Chemotaxis</keyword>
<keyword evidence="12" id="KW-1185">Reference proteome</keyword>
<dbReference type="GO" id="GO:0015031">
    <property type="term" value="P:protein transport"/>
    <property type="evidence" value="ECO:0007669"/>
    <property type="project" value="UniProtKB-KW"/>
</dbReference>
<evidence type="ECO:0000313" key="11">
    <source>
        <dbReference type="EMBL" id="MCK9684686.1"/>
    </source>
</evidence>
<evidence type="ECO:0000256" key="1">
    <source>
        <dbReference type="ARBA" id="ARBA00004413"/>
    </source>
</evidence>
<dbReference type="InterPro" id="IPR053716">
    <property type="entry name" value="Flag_assembly_chemotaxis_eff"/>
</dbReference>
<dbReference type="PANTHER" id="PTHR38786:SF1">
    <property type="entry name" value="FLAGELLAR FLIJ PROTEIN"/>
    <property type="match status" value="1"/>
</dbReference>
<dbReference type="NCBIfam" id="TIGR02473">
    <property type="entry name" value="flagell_FliJ"/>
    <property type="match status" value="1"/>
</dbReference>
<keyword evidence="10" id="KW-1006">Bacterial flagellum protein export</keyword>
<keyword evidence="8" id="KW-0653">Protein transport</keyword>
<dbReference type="PANTHER" id="PTHR38786">
    <property type="entry name" value="FLAGELLAR FLIJ PROTEIN"/>
    <property type="match status" value="1"/>
</dbReference>
<reference evidence="11" key="1">
    <citation type="submission" date="2021-11" db="EMBL/GenBank/DDBJ databases">
        <title>BS-T2-15 a new species belonging to the Comamonadaceae family isolated from the soil of a French oak forest.</title>
        <authorList>
            <person name="Mieszkin S."/>
            <person name="Alain K."/>
        </authorList>
    </citation>
    <scope>NUCLEOTIDE SEQUENCE</scope>
    <source>
        <strain evidence="11">BS-T2-15</strain>
    </source>
</reference>
<dbReference type="GO" id="GO:0071973">
    <property type="term" value="P:bacterial-type flagellum-dependent cell motility"/>
    <property type="evidence" value="ECO:0007669"/>
    <property type="project" value="InterPro"/>
</dbReference>
<accession>A0A9X1YEX6</accession>
<evidence type="ECO:0000256" key="9">
    <source>
        <dbReference type="ARBA" id="ARBA00023136"/>
    </source>
</evidence>
<organism evidence="11 12">
    <name type="scientific">Scleromatobacter humisilvae</name>
    <dbReference type="NCBI Taxonomy" id="2897159"/>
    <lineage>
        <taxon>Bacteria</taxon>
        <taxon>Pseudomonadati</taxon>
        <taxon>Pseudomonadota</taxon>
        <taxon>Betaproteobacteria</taxon>
        <taxon>Burkholderiales</taxon>
        <taxon>Sphaerotilaceae</taxon>
        <taxon>Scleromatobacter</taxon>
    </lineage>
</organism>
<comment type="similarity">
    <text evidence="2">Belongs to the FliJ family.</text>
</comment>
<keyword evidence="11" id="KW-0966">Cell projection</keyword>
<comment type="subcellular location">
    <subcellularLocation>
        <location evidence="1">Cell membrane</location>
        <topology evidence="1">Peripheral membrane protein</topology>
        <orientation evidence="1">Cytoplasmic side</orientation>
    </subcellularLocation>
</comment>
<keyword evidence="11" id="KW-0282">Flagellum</keyword>
<keyword evidence="11" id="KW-0969">Cilium</keyword>
<keyword evidence="7" id="KW-1005">Bacterial flagellum biogenesis</keyword>
<dbReference type="InterPro" id="IPR012823">
    <property type="entry name" value="Flagell_FliJ"/>
</dbReference>
<dbReference type="Proteomes" id="UP001139353">
    <property type="component" value="Unassembled WGS sequence"/>
</dbReference>
<dbReference type="Pfam" id="PF02050">
    <property type="entry name" value="FliJ"/>
    <property type="match status" value="1"/>
</dbReference>
<gene>
    <name evidence="11" type="primary">fliJ</name>
    <name evidence="11" type="ORF">LPC04_03080</name>
</gene>
<dbReference type="Gene3D" id="1.10.287.1700">
    <property type="match status" value="1"/>
</dbReference>
<keyword evidence="5" id="KW-1003">Cell membrane</keyword>
<dbReference type="GO" id="GO:0044781">
    <property type="term" value="P:bacterial-type flagellum organization"/>
    <property type="evidence" value="ECO:0007669"/>
    <property type="project" value="UniProtKB-KW"/>
</dbReference>
<comment type="caution">
    <text evidence="11">The sequence shown here is derived from an EMBL/GenBank/DDBJ whole genome shotgun (WGS) entry which is preliminary data.</text>
</comment>
<evidence type="ECO:0000256" key="10">
    <source>
        <dbReference type="ARBA" id="ARBA00023225"/>
    </source>
</evidence>
<protein>
    <recommendedName>
        <fullName evidence="3">Flagellar FliJ protein</fullName>
    </recommendedName>
</protein>